<dbReference type="Pfam" id="PF07648">
    <property type="entry name" value="Kazal_2"/>
    <property type="match status" value="1"/>
</dbReference>
<accession>A0A183IMR2</accession>
<evidence type="ECO:0000256" key="1">
    <source>
        <dbReference type="ARBA" id="ARBA00004651"/>
    </source>
</evidence>
<reference evidence="12" key="1">
    <citation type="submission" date="2016-06" db="UniProtKB">
        <authorList>
            <consortium name="WormBaseParasite"/>
        </authorList>
    </citation>
    <scope>IDENTIFICATION</scope>
</reference>
<proteinExistence type="inferred from homology"/>
<name>A0A183IMR2_9BILA</name>
<feature type="transmembrane region" description="Helical" evidence="8">
    <location>
        <begin position="388"/>
        <end position="406"/>
    </location>
</feature>
<keyword evidence="11" id="KW-1185">Reference proteome</keyword>
<dbReference type="AlphaFoldDB" id="A0A183IMR2"/>
<organism evidence="12">
    <name type="scientific">Soboliphyme baturini</name>
    <dbReference type="NCBI Taxonomy" id="241478"/>
    <lineage>
        <taxon>Eukaryota</taxon>
        <taxon>Metazoa</taxon>
        <taxon>Ecdysozoa</taxon>
        <taxon>Nematoda</taxon>
        <taxon>Enoplea</taxon>
        <taxon>Dorylaimia</taxon>
        <taxon>Dioctophymatida</taxon>
        <taxon>Dioctophymatoidea</taxon>
        <taxon>Soboliphymatidae</taxon>
        <taxon>Soboliphyme</taxon>
    </lineage>
</organism>
<sequence length="519" mass="57788">MLFFLAFLYVMLVFGPVCGFLLGGLMLSEFVNPSTTPTDLTSDSSAWIGLWWGGFIICGFLYLLSALPFFCFPRRLSTASTCASDSDYGKDIRSKYIFEPPYLVLFRFERDIRQIPVSIVHLLSNGVYIATTLAACMDLGIVSGVTVFLPKYLETQFRLSKSDASIFTGSVAIPGACVGTFIGGWVLKKYRLSVNSIAKYIITVNTVAIILLGIFFFIGCDNPDVAGVVVPYASIMYEGHGQNFRRNRQYNLTDTCNIDCRCSLKEIHLVCGTDRVTYLSPCFAGCRSYKESAGGAMRSSIVGDVTLLNRNYSDCDCIRPYSIGQSDNFEPYATDGPCDSGCRMLIPFLVFLFVLTLAASNSQMPLLMITLRAVKEEEKAFALGIQTLLYRILSYIPAPILYGAMIDTTCLVWDSYCGISGEACLLYDIKSFRHSVAVVAVVQKIIGFLFSLLLYWCIKRRYTPFSAPVTVSEIAHHLVDIESLNVQRCDTVTSLRSWVSDDSLYSRPRSPRHQKTLSY</sequence>
<keyword evidence="6 8" id="KW-0472">Membrane</keyword>
<evidence type="ECO:0000313" key="10">
    <source>
        <dbReference type="EMBL" id="VDP05701.1"/>
    </source>
</evidence>
<comment type="subcellular location">
    <subcellularLocation>
        <location evidence="1 8">Cell membrane</location>
        <topology evidence="1 8">Multi-pass membrane protein</topology>
    </subcellularLocation>
</comment>
<dbReference type="GO" id="GO:0043252">
    <property type="term" value="P:sodium-independent organic anion transport"/>
    <property type="evidence" value="ECO:0007669"/>
    <property type="project" value="TreeGrafter"/>
</dbReference>
<reference evidence="10 11" key="2">
    <citation type="submission" date="2018-11" db="EMBL/GenBank/DDBJ databases">
        <authorList>
            <consortium name="Pathogen Informatics"/>
        </authorList>
    </citation>
    <scope>NUCLEOTIDE SEQUENCE [LARGE SCALE GENOMIC DNA]</scope>
</reference>
<feature type="transmembrane region" description="Helical" evidence="8">
    <location>
        <begin position="127"/>
        <end position="149"/>
    </location>
</feature>
<keyword evidence="7" id="KW-1015">Disulfide bond</keyword>
<evidence type="ECO:0000313" key="12">
    <source>
        <dbReference type="WBParaSite" id="SBAD_0000510801-mRNA-1"/>
    </source>
</evidence>
<evidence type="ECO:0000256" key="3">
    <source>
        <dbReference type="ARBA" id="ARBA00022475"/>
    </source>
</evidence>
<feature type="transmembrane region" description="Helical" evidence="8">
    <location>
        <begin position="7"/>
        <end position="27"/>
    </location>
</feature>
<dbReference type="SUPFAM" id="SSF103473">
    <property type="entry name" value="MFS general substrate transporter"/>
    <property type="match status" value="1"/>
</dbReference>
<dbReference type="GO" id="GO:0015347">
    <property type="term" value="F:sodium-independent organic anion transmembrane transporter activity"/>
    <property type="evidence" value="ECO:0007669"/>
    <property type="project" value="TreeGrafter"/>
</dbReference>
<evidence type="ECO:0000259" key="9">
    <source>
        <dbReference type="PROSITE" id="PS51465"/>
    </source>
</evidence>
<dbReference type="Pfam" id="PF03137">
    <property type="entry name" value="OATP"/>
    <property type="match status" value="1"/>
</dbReference>
<feature type="transmembrane region" description="Helical" evidence="8">
    <location>
        <begin position="199"/>
        <end position="218"/>
    </location>
</feature>
<dbReference type="WBParaSite" id="SBAD_0000510801-mRNA-1">
    <property type="protein sequence ID" value="SBAD_0000510801-mRNA-1"/>
    <property type="gene ID" value="SBAD_0000510801"/>
</dbReference>
<keyword evidence="8" id="KW-0813">Transport</keyword>
<keyword evidence="3" id="KW-1003">Cell membrane</keyword>
<evidence type="ECO:0000256" key="2">
    <source>
        <dbReference type="ARBA" id="ARBA00009657"/>
    </source>
</evidence>
<dbReference type="SUPFAM" id="SSF100895">
    <property type="entry name" value="Kazal-type serine protease inhibitors"/>
    <property type="match status" value="1"/>
</dbReference>
<dbReference type="PANTHER" id="PTHR11388">
    <property type="entry name" value="ORGANIC ANION TRANSPORTER"/>
    <property type="match status" value="1"/>
</dbReference>
<keyword evidence="4 8" id="KW-0812">Transmembrane</keyword>
<dbReference type="InterPro" id="IPR036259">
    <property type="entry name" value="MFS_trans_sf"/>
</dbReference>
<dbReference type="NCBIfam" id="TIGR00805">
    <property type="entry name" value="oat"/>
    <property type="match status" value="1"/>
</dbReference>
<keyword evidence="8" id="KW-0406">Ion transport</keyword>
<feature type="transmembrane region" description="Helical" evidence="8">
    <location>
        <begin position="436"/>
        <end position="458"/>
    </location>
</feature>
<dbReference type="InterPro" id="IPR002350">
    <property type="entry name" value="Kazal_dom"/>
</dbReference>
<dbReference type="PANTHER" id="PTHR11388:SF142">
    <property type="entry name" value="SOLUTE CARRIER ORGANIC ANION TRANSPORTER FAMILY MEMBER 5A1"/>
    <property type="match status" value="1"/>
</dbReference>
<dbReference type="Gene3D" id="1.20.1250.20">
    <property type="entry name" value="MFS general substrate transporter like domains"/>
    <property type="match status" value="1"/>
</dbReference>
<dbReference type="GO" id="GO:0016323">
    <property type="term" value="C:basolateral plasma membrane"/>
    <property type="evidence" value="ECO:0007669"/>
    <property type="project" value="TreeGrafter"/>
</dbReference>
<dbReference type="InterPro" id="IPR036058">
    <property type="entry name" value="Kazal_dom_sf"/>
</dbReference>
<comment type="caution">
    <text evidence="8">Lacks conserved residue(s) required for the propagation of feature annotation.</text>
</comment>
<keyword evidence="5 8" id="KW-1133">Transmembrane helix</keyword>
<feature type="transmembrane region" description="Helical" evidence="8">
    <location>
        <begin position="164"/>
        <end position="187"/>
    </location>
</feature>
<evidence type="ECO:0000256" key="8">
    <source>
        <dbReference type="RuleBase" id="RU362056"/>
    </source>
</evidence>
<evidence type="ECO:0000256" key="6">
    <source>
        <dbReference type="ARBA" id="ARBA00023136"/>
    </source>
</evidence>
<comment type="similarity">
    <text evidence="2 8">Belongs to the organo anion transporter (TC 2.A.60) family.</text>
</comment>
<feature type="transmembrane region" description="Helical" evidence="8">
    <location>
        <begin position="344"/>
        <end position="367"/>
    </location>
</feature>
<dbReference type="InterPro" id="IPR004156">
    <property type="entry name" value="OATP"/>
</dbReference>
<gene>
    <name evidence="10" type="ORF">SBAD_LOCUS4908</name>
</gene>
<dbReference type="EMBL" id="UZAM01008622">
    <property type="protein sequence ID" value="VDP05701.1"/>
    <property type="molecule type" value="Genomic_DNA"/>
</dbReference>
<dbReference type="GO" id="GO:0006811">
    <property type="term" value="P:monoatomic ion transport"/>
    <property type="evidence" value="ECO:0007669"/>
    <property type="project" value="UniProtKB-KW"/>
</dbReference>
<evidence type="ECO:0000256" key="5">
    <source>
        <dbReference type="ARBA" id="ARBA00022989"/>
    </source>
</evidence>
<dbReference type="PROSITE" id="PS51465">
    <property type="entry name" value="KAZAL_2"/>
    <property type="match status" value="1"/>
</dbReference>
<evidence type="ECO:0000256" key="4">
    <source>
        <dbReference type="ARBA" id="ARBA00022692"/>
    </source>
</evidence>
<evidence type="ECO:0000313" key="11">
    <source>
        <dbReference type="Proteomes" id="UP000270296"/>
    </source>
</evidence>
<protein>
    <recommendedName>
        <fullName evidence="8">Solute carrier organic anion transporter family member</fullName>
    </recommendedName>
</protein>
<dbReference type="Proteomes" id="UP000270296">
    <property type="component" value="Unassembled WGS sequence"/>
</dbReference>
<feature type="domain" description="Kazal-like" evidence="9">
    <location>
        <begin position="250"/>
        <end position="299"/>
    </location>
</feature>
<evidence type="ECO:0000256" key="7">
    <source>
        <dbReference type="ARBA" id="ARBA00023157"/>
    </source>
</evidence>
<feature type="transmembrane region" description="Helical" evidence="8">
    <location>
        <begin position="47"/>
        <end position="70"/>
    </location>
</feature>
<dbReference type="OrthoDB" id="5062115at2759"/>